<sequence length="165" mass="17993">MYARRYRVEYRPDSEANVLGICPQDKAREALRSHNSTSRKKRKSESRRSAKTGAICTKKPGKVNTHRITSGASRDRVCAIADVVLGAAVAFVVAAEGVGLSVEIVAGVGSDGELVVVGDRYVSIAIGSALENRIRIATGPNRKWDRRHKAFSALRSTAPLTIFWR</sequence>
<gene>
    <name evidence="2" type="ORF">B0H17DRAFT_1180773</name>
</gene>
<feature type="region of interest" description="Disordered" evidence="1">
    <location>
        <begin position="29"/>
        <end position="63"/>
    </location>
</feature>
<protein>
    <submittedName>
        <fullName evidence="2">Uncharacterized protein</fullName>
    </submittedName>
</protein>
<dbReference type="Proteomes" id="UP001221757">
    <property type="component" value="Unassembled WGS sequence"/>
</dbReference>
<comment type="caution">
    <text evidence="2">The sequence shown here is derived from an EMBL/GenBank/DDBJ whole genome shotgun (WGS) entry which is preliminary data.</text>
</comment>
<dbReference type="AlphaFoldDB" id="A0AAD7GC66"/>
<organism evidence="2 3">
    <name type="scientific">Mycena rosella</name>
    <name type="common">Pink bonnet</name>
    <name type="synonym">Agaricus rosellus</name>
    <dbReference type="NCBI Taxonomy" id="1033263"/>
    <lineage>
        <taxon>Eukaryota</taxon>
        <taxon>Fungi</taxon>
        <taxon>Dikarya</taxon>
        <taxon>Basidiomycota</taxon>
        <taxon>Agaricomycotina</taxon>
        <taxon>Agaricomycetes</taxon>
        <taxon>Agaricomycetidae</taxon>
        <taxon>Agaricales</taxon>
        <taxon>Marasmiineae</taxon>
        <taxon>Mycenaceae</taxon>
        <taxon>Mycena</taxon>
    </lineage>
</organism>
<keyword evidence="3" id="KW-1185">Reference proteome</keyword>
<accession>A0AAD7GC66</accession>
<evidence type="ECO:0000313" key="2">
    <source>
        <dbReference type="EMBL" id="KAJ7687583.1"/>
    </source>
</evidence>
<reference evidence="2" key="1">
    <citation type="submission" date="2023-03" db="EMBL/GenBank/DDBJ databases">
        <title>Massive genome expansion in bonnet fungi (Mycena s.s.) driven by repeated elements and novel gene families across ecological guilds.</title>
        <authorList>
            <consortium name="Lawrence Berkeley National Laboratory"/>
            <person name="Harder C.B."/>
            <person name="Miyauchi S."/>
            <person name="Viragh M."/>
            <person name="Kuo A."/>
            <person name="Thoen E."/>
            <person name="Andreopoulos B."/>
            <person name="Lu D."/>
            <person name="Skrede I."/>
            <person name="Drula E."/>
            <person name="Henrissat B."/>
            <person name="Morin E."/>
            <person name="Kohler A."/>
            <person name="Barry K."/>
            <person name="LaButti K."/>
            <person name="Morin E."/>
            <person name="Salamov A."/>
            <person name="Lipzen A."/>
            <person name="Mereny Z."/>
            <person name="Hegedus B."/>
            <person name="Baldrian P."/>
            <person name="Stursova M."/>
            <person name="Weitz H."/>
            <person name="Taylor A."/>
            <person name="Grigoriev I.V."/>
            <person name="Nagy L.G."/>
            <person name="Martin F."/>
            <person name="Kauserud H."/>
        </authorList>
    </citation>
    <scope>NUCLEOTIDE SEQUENCE</scope>
    <source>
        <strain evidence="2">CBHHK067</strain>
    </source>
</reference>
<proteinExistence type="predicted"/>
<dbReference type="EMBL" id="JARKIE010000086">
    <property type="protein sequence ID" value="KAJ7687583.1"/>
    <property type="molecule type" value="Genomic_DNA"/>
</dbReference>
<evidence type="ECO:0000313" key="3">
    <source>
        <dbReference type="Proteomes" id="UP001221757"/>
    </source>
</evidence>
<evidence type="ECO:0000256" key="1">
    <source>
        <dbReference type="SAM" id="MobiDB-lite"/>
    </source>
</evidence>
<name>A0AAD7GC66_MYCRO</name>